<evidence type="ECO:0000313" key="2">
    <source>
        <dbReference type="EMBL" id="MED6243576.1"/>
    </source>
</evidence>
<feature type="domain" description="3-hydroxyacyl-CoA dehydrogenase C-terminal" evidence="1">
    <location>
        <begin position="1"/>
        <end position="51"/>
    </location>
</feature>
<dbReference type="Gene3D" id="1.10.1040.10">
    <property type="entry name" value="N-(1-d-carboxylethyl)-l-norvaline Dehydrogenase, domain 2"/>
    <property type="match status" value="1"/>
</dbReference>
<comment type="caution">
    <text evidence="2">The sequence shown here is derived from an EMBL/GenBank/DDBJ whole genome shotgun (WGS) entry which is preliminary data.</text>
</comment>
<dbReference type="SUPFAM" id="SSF48179">
    <property type="entry name" value="6-phosphogluconate dehydrogenase C-terminal domain-like"/>
    <property type="match status" value="1"/>
</dbReference>
<name>A0ABU7AZ59_9TELE</name>
<evidence type="ECO:0000313" key="3">
    <source>
        <dbReference type="Proteomes" id="UP001345963"/>
    </source>
</evidence>
<keyword evidence="3" id="KW-1185">Reference proteome</keyword>
<evidence type="ECO:0000259" key="1">
    <source>
        <dbReference type="Pfam" id="PF00725"/>
    </source>
</evidence>
<organism evidence="2 3">
    <name type="scientific">Ataeniobius toweri</name>
    <dbReference type="NCBI Taxonomy" id="208326"/>
    <lineage>
        <taxon>Eukaryota</taxon>
        <taxon>Metazoa</taxon>
        <taxon>Chordata</taxon>
        <taxon>Craniata</taxon>
        <taxon>Vertebrata</taxon>
        <taxon>Euteleostomi</taxon>
        <taxon>Actinopterygii</taxon>
        <taxon>Neopterygii</taxon>
        <taxon>Teleostei</taxon>
        <taxon>Neoteleostei</taxon>
        <taxon>Acanthomorphata</taxon>
        <taxon>Ovalentaria</taxon>
        <taxon>Atherinomorphae</taxon>
        <taxon>Cyprinodontiformes</taxon>
        <taxon>Goodeidae</taxon>
        <taxon>Ataeniobius</taxon>
    </lineage>
</organism>
<gene>
    <name evidence="2" type="primary">CRYL1</name>
    <name evidence="2" type="ORF">ATANTOWER_022714</name>
</gene>
<dbReference type="EMBL" id="JAHUTI010034488">
    <property type="protein sequence ID" value="MED6243576.1"/>
    <property type="molecule type" value="Genomic_DNA"/>
</dbReference>
<dbReference type="InterPro" id="IPR008927">
    <property type="entry name" value="6-PGluconate_DH-like_C_sf"/>
</dbReference>
<dbReference type="InterPro" id="IPR006108">
    <property type="entry name" value="3HC_DH_C"/>
</dbReference>
<accession>A0ABU7AZ59</accession>
<dbReference type="Proteomes" id="UP001345963">
    <property type="component" value="Unassembled WGS sequence"/>
</dbReference>
<feature type="non-terminal residue" evidence="2">
    <location>
        <position position="1"/>
    </location>
</feature>
<dbReference type="Pfam" id="PF00725">
    <property type="entry name" value="3HCDH"/>
    <property type="match status" value="1"/>
</dbReference>
<proteinExistence type="predicted"/>
<dbReference type="InterPro" id="IPR013328">
    <property type="entry name" value="6PGD_dom2"/>
</dbReference>
<protein>
    <submittedName>
        <fullName evidence="2">Crystallin, lambda 1</fullName>
    </submittedName>
</protein>
<reference evidence="2 3" key="1">
    <citation type="submission" date="2021-07" db="EMBL/GenBank/DDBJ databases">
        <authorList>
            <person name="Palmer J.M."/>
        </authorList>
    </citation>
    <scope>NUCLEOTIDE SEQUENCE [LARGE SCALE GENOMIC DNA]</scope>
    <source>
        <strain evidence="2 3">AT_MEX2019</strain>
        <tissue evidence="2">Muscle</tissue>
    </source>
</reference>
<sequence length="90" mass="9969">DGVISVKDIDLVMSEGLGMRYAFIGPMETMHLNAPEGLEDYMRRYGEGITRVLNSFGPVPDFFGEPAKGVIKVNLSKPSQMPAVWKVKTH</sequence>